<keyword evidence="2" id="KW-0677">Repeat</keyword>
<evidence type="ECO:0000256" key="3">
    <source>
        <dbReference type="SAM" id="MobiDB-lite"/>
    </source>
</evidence>
<proteinExistence type="predicted"/>
<dbReference type="Gene3D" id="3.80.10.10">
    <property type="entry name" value="Ribonuclease Inhibitor"/>
    <property type="match status" value="3"/>
</dbReference>
<sequence length="805" mass="89622">MSQAASECGTVVHHSDASTVPPMFQPAWKATPARGRDRLNAIGGDMFSPMKLQQMFLTPNVSSEKENAEGPSMEAAPPTKTEFTFRARNVPSSTPMPSRSSSKGAMTRTTPSTPGGPHMPLRLINVPFDANIRSGLEQLAEECSREASRDEEESLSASASHSSLQDLRQNKRMRMASQETSNGGRMARFPLSYKNDNHQATPARPVSGSFPRSILKGGSLGETPRVQASRSISFMDQKHPRSTASNATAQTARMDRMLQELEQMNLSRSQPAPEDRSQMTNASFRITRDKLVEVLTDAVPWEPDWRTLKKIDLRARQLESCIALSEHLPHVQEVWLDHNQVSFAMGIPSSVRLLTASHNVMSELTSFEHLKRLRVLDVCHNEFASLMPFVHLTELRELRADHNRITDLRGLEQCTSLRRLSLAHNELGGCVDVSGMCWPALESLSLAHNRIHTIAGLESVAALQELDADDNQLTTLPLTRTMPQLRVLRLCDNTALDTLDVSCMPHLRVLYADRCRLASIEALSTARDLRHLSLRQQGTRVRLPLPVPRSLQRLYFSGNAVRANQLFLSPMPSLVYLELAGCQLTSVSSELQDQTPALRSLNMDHSLFTSLPSLRPWRRLKRLSIVGCRIDTLESIVRSIHGMTELCVLDLRTNPCTLGLYPPMILPLNAPDGTSGPPVPHPAIVQPDAARAAEQAAQTRLRAVQSFAERSQFHKRTMLVPPEPTVEAPVASEHVKDSARTASLFHAADKHFQSTLPGHLLQKRRVYRGLCGMACNTLTWLDGLEIDEQDILRAEQQLRRLDRDT</sequence>
<feature type="compositionally biased region" description="Polar residues" evidence="3">
    <location>
        <begin position="103"/>
        <end position="113"/>
    </location>
</feature>
<protein>
    <submittedName>
        <fullName evidence="4">Septation initiation network scaffold protein cdc11</fullName>
    </submittedName>
</protein>
<dbReference type="SMART" id="SM00365">
    <property type="entry name" value="LRR_SD22"/>
    <property type="match status" value="2"/>
</dbReference>
<dbReference type="PANTHER" id="PTHR47566">
    <property type="match status" value="1"/>
</dbReference>
<dbReference type="GO" id="GO:0035591">
    <property type="term" value="F:signaling adaptor activity"/>
    <property type="evidence" value="ECO:0007669"/>
    <property type="project" value="TreeGrafter"/>
</dbReference>
<accession>A0A3G2S2R0</accession>
<keyword evidence="1" id="KW-0433">Leucine-rich repeat</keyword>
<dbReference type="Proteomes" id="UP000269793">
    <property type="component" value="Chromosome II"/>
</dbReference>
<dbReference type="Pfam" id="PF12799">
    <property type="entry name" value="LRR_4"/>
    <property type="match status" value="1"/>
</dbReference>
<evidence type="ECO:0000313" key="4">
    <source>
        <dbReference type="EMBL" id="AYO42265.1"/>
    </source>
</evidence>
<feature type="region of interest" description="Disordered" evidence="3">
    <location>
        <begin position="140"/>
        <end position="189"/>
    </location>
</feature>
<reference evidence="4 5" key="1">
    <citation type="submission" date="2018-10" db="EMBL/GenBank/DDBJ databases">
        <title>Complete genome sequence of Malassezia restricta CBS 7877.</title>
        <authorList>
            <person name="Morand S.C."/>
            <person name="Bertignac M."/>
            <person name="Iltis A."/>
            <person name="Kolder I."/>
            <person name="Pirovano W."/>
            <person name="Jourdain R."/>
            <person name="Clavaud C."/>
        </authorList>
    </citation>
    <scope>NUCLEOTIDE SEQUENCE [LARGE SCALE GENOMIC DNA]</scope>
    <source>
        <strain evidence="4 5">CBS 7877</strain>
    </source>
</reference>
<dbReference type="InterPro" id="IPR052574">
    <property type="entry name" value="CDIRP"/>
</dbReference>
<dbReference type="OrthoDB" id="7451790at2759"/>
<dbReference type="STRING" id="425264.A0A3G2S2R0"/>
<dbReference type="PANTHER" id="PTHR47566:SF1">
    <property type="entry name" value="PROTEIN NUD1"/>
    <property type="match status" value="1"/>
</dbReference>
<dbReference type="GO" id="GO:1902412">
    <property type="term" value="P:regulation of mitotic cytokinesis"/>
    <property type="evidence" value="ECO:0007669"/>
    <property type="project" value="TreeGrafter"/>
</dbReference>
<evidence type="ECO:0000256" key="2">
    <source>
        <dbReference type="ARBA" id="ARBA00022737"/>
    </source>
</evidence>
<organism evidence="4 5">
    <name type="scientific">Malassezia restricta (strain ATCC 96810 / NBRC 103918 / CBS 7877)</name>
    <name type="common">Seborrheic dermatitis infection agent</name>
    <dbReference type="NCBI Taxonomy" id="425264"/>
    <lineage>
        <taxon>Eukaryota</taxon>
        <taxon>Fungi</taxon>
        <taxon>Dikarya</taxon>
        <taxon>Basidiomycota</taxon>
        <taxon>Ustilaginomycotina</taxon>
        <taxon>Malasseziomycetes</taxon>
        <taxon>Malasseziales</taxon>
        <taxon>Malasseziaceae</taxon>
        <taxon>Malassezia</taxon>
    </lineage>
</organism>
<dbReference type="InterPro" id="IPR032675">
    <property type="entry name" value="LRR_dom_sf"/>
</dbReference>
<feature type="compositionally biased region" description="Low complexity" evidence="3">
    <location>
        <begin position="91"/>
        <end position="102"/>
    </location>
</feature>
<keyword evidence="5" id="KW-1185">Reference proteome</keyword>
<name>A0A3G2S2R0_MALR7</name>
<dbReference type="InterPro" id="IPR003591">
    <property type="entry name" value="Leu-rich_rpt_typical-subtyp"/>
</dbReference>
<dbReference type="InterPro" id="IPR025875">
    <property type="entry name" value="Leu-rich_rpt_4"/>
</dbReference>
<dbReference type="SUPFAM" id="SSF52058">
    <property type="entry name" value="L domain-like"/>
    <property type="match status" value="1"/>
</dbReference>
<feature type="region of interest" description="Disordered" evidence="3">
    <location>
        <begin position="88"/>
        <end position="121"/>
    </location>
</feature>
<dbReference type="AlphaFoldDB" id="A0A3G2S2R0"/>
<dbReference type="GO" id="GO:0031028">
    <property type="term" value="P:septation initiation signaling"/>
    <property type="evidence" value="ECO:0007669"/>
    <property type="project" value="TreeGrafter"/>
</dbReference>
<dbReference type="InterPro" id="IPR001611">
    <property type="entry name" value="Leu-rich_rpt"/>
</dbReference>
<evidence type="ECO:0000256" key="1">
    <source>
        <dbReference type="ARBA" id="ARBA00022614"/>
    </source>
</evidence>
<dbReference type="VEuPathDB" id="FungiDB:DNF11_1315"/>
<dbReference type="EMBL" id="CP033149">
    <property type="protein sequence ID" value="AYO42265.1"/>
    <property type="molecule type" value="Genomic_DNA"/>
</dbReference>
<gene>
    <name evidence="4" type="primary">cdc11</name>
    <name evidence="4" type="ORF">DNF11_1315</name>
</gene>
<evidence type="ECO:0000313" key="5">
    <source>
        <dbReference type="Proteomes" id="UP000269793"/>
    </source>
</evidence>
<dbReference type="SMART" id="SM00369">
    <property type="entry name" value="LRR_TYP"/>
    <property type="match status" value="5"/>
</dbReference>
<dbReference type="GO" id="GO:0061499">
    <property type="term" value="C:outer plaque of mitotic spindle pole body"/>
    <property type="evidence" value="ECO:0007669"/>
    <property type="project" value="TreeGrafter"/>
</dbReference>
<dbReference type="PROSITE" id="PS51450">
    <property type="entry name" value="LRR"/>
    <property type="match status" value="2"/>
</dbReference>